<dbReference type="PANTHER" id="PTHR46390">
    <property type="entry name" value="MANNOSE-1-PHOSPHATE GUANYLYLTRANSFERASE"/>
    <property type="match status" value="1"/>
</dbReference>
<dbReference type="OrthoDB" id="9806359at2"/>
<evidence type="ECO:0000259" key="1">
    <source>
        <dbReference type="Pfam" id="PF00483"/>
    </source>
</evidence>
<protein>
    <submittedName>
        <fullName evidence="3">Mannose-1-phosphate guanylyltransferase (GDP)</fullName>
    </submittedName>
</protein>
<dbReference type="GO" id="GO:0004475">
    <property type="term" value="F:mannose-1-phosphate guanylyltransferase (GTP) activity"/>
    <property type="evidence" value="ECO:0007669"/>
    <property type="project" value="InterPro"/>
</dbReference>
<reference evidence="3 4" key="1">
    <citation type="submission" date="2018-11" db="EMBL/GenBank/DDBJ databases">
        <title>Complete genome sequencing of the Actinobacteria Serinibacter sp. K3-2.</title>
        <authorList>
            <person name="Rakitin A.L."/>
            <person name="Beletsky A.V."/>
            <person name="Mardanov A.V."/>
            <person name="Ravin N.V."/>
            <person name="Gromova A.S."/>
            <person name="Filippova S.N."/>
            <person name="Gal'Chenko V.F."/>
        </authorList>
    </citation>
    <scope>NUCLEOTIDE SEQUENCE [LARGE SCALE GENOMIC DNA]</scope>
    <source>
        <strain evidence="3 4">K3-2</strain>
    </source>
</reference>
<proteinExistence type="predicted"/>
<dbReference type="SUPFAM" id="SSF53448">
    <property type="entry name" value="Nucleotide-diphospho-sugar transferases"/>
    <property type="match status" value="1"/>
</dbReference>
<dbReference type="CDD" id="cd02509">
    <property type="entry name" value="GDP-M1P_Guanylyltransferase"/>
    <property type="match status" value="1"/>
</dbReference>
<gene>
    <name evidence="3" type="ORF">SERN_0403</name>
</gene>
<evidence type="ECO:0000259" key="2">
    <source>
        <dbReference type="Pfam" id="PF22640"/>
    </source>
</evidence>
<keyword evidence="4" id="KW-1185">Reference proteome</keyword>
<dbReference type="Proteomes" id="UP000297318">
    <property type="component" value="Unassembled WGS sequence"/>
</dbReference>
<dbReference type="Gene3D" id="3.90.550.10">
    <property type="entry name" value="Spore Coat Polysaccharide Biosynthesis Protein SpsA, Chain A"/>
    <property type="match status" value="1"/>
</dbReference>
<dbReference type="InterPro" id="IPR049577">
    <property type="entry name" value="GMPP_N"/>
</dbReference>
<evidence type="ECO:0000313" key="3">
    <source>
        <dbReference type="EMBL" id="TGO06211.1"/>
    </source>
</evidence>
<dbReference type="AlphaFoldDB" id="A0A4Z1E9U6"/>
<feature type="domain" description="Nucleotidyl transferase" evidence="1">
    <location>
        <begin position="9"/>
        <end position="295"/>
    </location>
</feature>
<name>A0A4Z1E9U6_9MICO</name>
<dbReference type="GO" id="GO:0009298">
    <property type="term" value="P:GDP-mannose biosynthetic process"/>
    <property type="evidence" value="ECO:0007669"/>
    <property type="project" value="TreeGrafter"/>
</dbReference>
<dbReference type="InterPro" id="IPR005835">
    <property type="entry name" value="NTP_transferase_dom"/>
</dbReference>
<feature type="domain" description="MannoseP isomerase/GMP-like beta-helix" evidence="2">
    <location>
        <begin position="308"/>
        <end position="358"/>
    </location>
</feature>
<dbReference type="Pfam" id="PF00483">
    <property type="entry name" value="NTP_transferase"/>
    <property type="match status" value="1"/>
</dbReference>
<dbReference type="PANTHER" id="PTHR46390:SF1">
    <property type="entry name" value="MANNOSE-1-PHOSPHATE GUANYLYLTRANSFERASE"/>
    <property type="match status" value="1"/>
</dbReference>
<dbReference type="InterPro" id="IPR054566">
    <property type="entry name" value="ManC/GMP-like_b-helix"/>
</dbReference>
<accession>A0A4Z1E9U6</accession>
<dbReference type="EMBL" id="RHPJ01000001">
    <property type="protein sequence ID" value="TGO06211.1"/>
    <property type="molecule type" value="Genomic_DNA"/>
</dbReference>
<keyword evidence="3" id="KW-0548">Nucleotidyltransferase</keyword>
<keyword evidence="3" id="KW-0808">Transferase</keyword>
<dbReference type="SUPFAM" id="SSF159283">
    <property type="entry name" value="Guanosine diphospho-D-mannose pyrophosphorylase/mannose-6-phosphate isomerase linker domain"/>
    <property type="match status" value="1"/>
</dbReference>
<dbReference type="Pfam" id="PF22640">
    <property type="entry name" value="ManC_GMP_beta-helix"/>
    <property type="match status" value="1"/>
</dbReference>
<evidence type="ECO:0000313" key="4">
    <source>
        <dbReference type="Proteomes" id="UP000297318"/>
    </source>
</evidence>
<dbReference type="InterPro" id="IPR051161">
    <property type="entry name" value="Mannose-6P_isomerase_type2"/>
</dbReference>
<dbReference type="InterPro" id="IPR029044">
    <property type="entry name" value="Nucleotide-diphossugar_trans"/>
</dbReference>
<organism evidence="3 4">
    <name type="scientific">Serinibacter arcticus</name>
    <dbReference type="NCBI Taxonomy" id="1655435"/>
    <lineage>
        <taxon>Bacteria</taxon>
        <taxon>Bacillati</taxon>
        <taxon>Actinomycetota</taxon>
        <taxon>Actinomycetes</taxon>
        <taxon>Micrococcales</taxon>
        <taxon>Beutenbergiaceae</taxon>
        <taxon>Serinibacter</taxon>
    </lineage>
</organism>
<dbReference type="RefSeq" id="WP_135848447.1">
    <property type="nucleotide sequence ID" value="NZ_RHPJ01000001.1"/>
</dbReference>
<comment type="caution">
    <text evidence="3">The sequence shown here is derived from an EMBL/GenBank/DDBJ whole genome shotgun (WGS) entry which is preliminary data.</text>
</comment>
<sequence>MTPIEDLYAIVPAGGAGTRLWPMSRRSRPKFLLDLVGTGRTLLQGTIDRLLPLTGADRVVVVTGLDHLGAVAEQLPEVSAANLVAEPSPRDSMAAIGLAAAILQERHGSVLVASFAADHVVPDVEGFSAAVRHAAVAARAGYVTTIGITPTAPSTAFGYIRSGAPLEPAEGGPTARVVAEFVEKPDAETAAGYLAAGDVAWNAGMFVVRTDVLLGHLERLQPPLAAGLREIAAVWDTGDRGEVLARVWPTLTRIAIDHAIAEPVAATGGVAVVPGAFTWDDVGDWASLADLVPADAEGVRRIGADAGVVAVDSPGVFVSADRPVAVVGIPDAVVVLTDDALLVTTAAHAQRVKAAVDVLKERGRADLT</sequence>